<dbReference type="EMBL" id="JAYMFH010000007">
    <property type="protein sequence ID" value="MEC4295080.1"/>
    <property type="molecule type" value="Genomic_DNA"/>
</dbReference>
<proteinExistence type="inferred from homology"/>
<organism evidence="8 9">
    <name type="scientific">Adlercreutzia shanghongiae</name>
    <dbReference type="NCBI Taxonomy" id="3111773"/>
    <lineage>
        <taxon>Bacteria</taxon>
        <taxon>Bacillati</taxon>
        <taxon>Actinomycetota</taxon>
        <taxon>Coriobacteriia</taxon>
        <taxon>Eggerthellales</taxon>
        <taxon>Eggerthellaceae</taxon>
        <taxon>Adlercreutzia</taxon>
    </lineage>
</organism>
<reference evidence="8 9" key="1">
    <citation type="submission" date="2024-01" db="EMBL/GenBank/DDBJ databases">
        <title>novel species in genus Adlercreutzia.</title>
        <authorList>
            <person name="Liu X."/>
        </authorList>
    </citation>
    <scope>NUCLEOTIDE SEQUENCE [LARGE SCALE GENOMIC DNA]</scope>
    <source>
        <strain evidence="8 9">R22</strain>
    </source>
</reference>
<evidence type="ECO:0000256" key="4">
    <source>
        <dbReference type="ARBA" id="ARBA00022840"/>
    </source>
</evidence>
<dbReference type="EC" id="2.7.1.176" evidence="2"/>
<accession>A0ABU6IZ06</accession>
<protein>
    <recommendedName>
        <fullName evidence="5">UDP-N-acetylglucosamine kinase</fullName>
        <ecNumber evidence="2">2.7.1.176</ecNumber>
    </recommendedName>
    <alternativeName>
        <fullName evidence="5">UDP-N-acetylglucosamine kinase</fullName>
    </alternativeName>
</protein>
<evidence type="ECO:0000256" key="3">
    <source>
        <dbReference type="ARBA" id="ARBA00022741"/>
    </source>
</evidence>
<dbReference type="InterPro" id="IPR027417">
    <property type="entry name" value="P-loop_NTPase"/>
</dbReference>
<name>A0ABU6IZ06_9ACTN</name>
<dbReference type="InterPro" id="IPR010488">
    <property type="entry name" value="Zeta_toxin_domain"/>
</dbReference>
<evidence type="ECO:0000313" key="8">
    <source>
        <dbReference type="EMBL" id="MEC4295080.1"/>
    </source>
</evidence>
<dbReference type="SUPFAM" id="SSF52540">
    <property type="entry name" value="P-loop containing nucleoside triphosphate hydrolases"/>
    <property type="match status" value="1"/>
</dbReference>
<keyword evidence="3" id="KW-0547">Nucleotide-binding</keyword>
<dbReference type="RefSeq" id="WP_326439763.1">
    <property type="nucleotide sequence ID" value="NZ_JAYMFH010000007.1"/>
</dbReference>
<dbReference type="Gene3D" id="3.40.50.300">
    <property type="entry name" value="P-loop containing nucleotide triphosphate hydrolases"/>
    <property type="match status" value="1"/>
</dbReference>
<evidence type="ECO:0000313" key="9">
    <source>
        <dbReference type="Proteomes" id="UP001343724"/>
    </source>
</evidence>
<evidence type="ECO:0000256" key="2">
    <source>
        <dbReference type="ARBA" id="ARBA00011963"/>
    </source>
</evidence>
<comment type="similarity">
    <text evidence="1">Belongs to the zeta toxin family.</text>
</comment>
<dbReference type="Proteomes" id="UP001343724">
    <property type="component" value="Unassembled WGS sequence"/>
</dbReference>
<evidence type="ECO:0000256" key="5">
    <source>
        <dbReference type="ARBA" id="ARBA00032897"/>
    </source>
</evidence>
<gene>
    <name evidence="8" type="ORF">VJ920_07135</name>
</gene>
<evidence type="ECO:0000256" key="1">
    <source>
        <dbReference type="ARBA" id="ARBA00009104"/>
    </source>
</evidence>
<sequence length="256" mass="28995">MKDLEQFSEKEFQEKLEELRWNLLNAYRPTLASPPQAFLLGVQSGAGKTTLHKIIRSNLAGNIISVIGDDYRKFHPRFAELQHAYGDEAVNYTAPWAGRMTEALIDSLSRIGYNLIIEGTLRTAEAPTKTARLLQERGYEVSLALMTVKPEISLVSCQIRYEEMRLAGTTPRATDPAYHNKIIDQIVSNLSILEESGLFEGISLYDRSQTKLFPSETYRGTASDALKDILFGSWTPEELRHYNKLKAKLELLRQKA</sequence>
<evidence type="ECO:0000256" key="6">
    <source>
        <dbReference type="ARBA" id="ARBA00048178"/>
    </source>
</evidence>
<evidence type="ECO:0000259" key="7">
    <source>
        <dbReference type="Pfam" id="PF06414"/>
    </source>
</evidence>
<keyword evidence="4" id="KW-0067">ATP-binding</keyword>
<dbReference type="Pfam" id="PF06414">
    <property type="entry name" value="Zeta_toxin"/>
    <property type="match status" value="1"/>
</dbReference>
<keyword evidence="9" id="KW-1185">Reference proteome</keyword>
<comment type="catalytic activity">
    <reaction evidence="6">
        <text>UDP-N-acetyl-alpha-D-glucosamine + ATP = UDP-N-acetyl-alpha-D-glucosamine 3'-phosphate + ADP + H(+)</text>
        <dbReference type="Rhea" id="RHEA:32671"/>
        <dbReference type="ChEBI" id="CHEBI:15378"/>
        <dbReference type="ChEBI" id="CHEBI:30616"/>
        <dbReference type="ChEBI" id="CHEBI:57705"/>
        <dbReference type="ChEBI" id="CHEBI:64353"/>
        <dbReference type="ChEBI" id="CHEBI:456216"/>
        <dbReference type="EC" id="2.7.1.176"/>
    </reaction>
</comment>
<feature type="domain" description="Zeta toxin" evidence="7">
    <location>
        <begin position="33"/>
        <end position="216"/>
    </location>
</feature>
<comment type="caution">
    <text evidence="8">The sequence shown here is derived from an EMBL/GenBank/DDBJ whole genome shotgun (WGS) entry which is preliminary data.</text>
</comment>